<comment type="caution">
    <text evidence="1">The sequence shown here is derived from an EMBL/GenBank/DDBJ whole genome shotgun (WGS) entry which is preliminary data.</text>
</comment>
<dbReference type="EMBL" id="JAQQXR010000001">
    <property type="protein sequence ID" value="MDC8756129.1"/>
    <property type="molecule type" value="Genomic_DNA"/>
</dbReference>
<keyword evidence="2" id="KW-1185">Reference proteome</keyword>
<dbReference type="InterPro" id="IPR021295">
    <property type="entry name" value="DUF2867"/>
</dbReference>
<proteinExistence type="predicted"/>
<sequence>MQNSKFQQVSSVALPAEASIAGLYPGSQLADAYSVHLPAGVEVDPERLARCMFANLPRWARALMRLRDVLVAGFGIKTAAQMQAVTPGAAIRRIDMFRIYSGDAREIVFGEDDIHLDFRVSLLCRGEPGADDAAIVVVTAVHCHNRLGRVYLFLIAPFHRLIAQAMLRGAARAAWRDGLAGQDI</sequence>
<dbReference type="RefSeq" id="WP_273668757.1">
    <property type="nucleotide sequence ID" value="NZ_JAQQXR010000001.1"/>
</dbReference>
<organism evidence="1 2">
    <name type="scientific">Janthinobacterium fluminis</name>
    <dbReference type="NCBI Taxonomy" id="2987524"/>
    <lineage>
        <taxon>Bacteria</taxon>
        <taxon>Pseudomonadati</taxon>
        <taxon>Pseudomonadota</taxon>
        <taxon>Betaproteobacteria</taxon>
        <taxon>Burkholderiales</taxon>
        <taxon>Oxalobacteraceae</taxon>
        <taxon>Janthinobacterium</taxon>
    </lineage>
</organism>
<accession>A0ABT5JTR4</accession>
<dbReference type="Proteomes" id="UP001221208">
    <property type="component" value="Unassembled WGS sequence"/>
</dbReference>
<protein>
    <submittedName>
        <fullName evidence="1">DUF2867 domain-containing protein</fullName>
    </submittedName>
</protein>
<name>A0ABT5JTR4_9BURK</name>
<gene>
    <name evidence="1" type="ORF">OIK44_00840</name>
</gene>
<evidence type="ECO:0000313" key="1">
    <source>
        <dbReference type="EMBL" id="MDC8756129.1"/>
    </source>
</evidence>
<reference evidence="1 2" key="1">
    <citation type="submission" date="2022-10" db="EMBL/GenBank/DDBJ databases">
        <title>Janthinobacterium sp. hw3 Genome sequencing.</title>
        <authorList>
            <person name="Park S."/>
        </authorList>
    </citation>
    <scope>NUCLEOTIDE SEQUENCE [LARGE SCALE GENOMIC DNA]</scope>
    <source>
        <strain evidence="2">hw3</strain>
    </source>
</reference>
<dbReference type="Pfam" id="PF11066">
    <property type="entry name" value="DUF2867"/>
    <property type="match status" value="1"/>
</dbReference>
<evidence type="ECO:0000313" key="2">
    <source>
        <dbReference type="Proteomes" id="UP001221208"/>
    </source>
</evidence>